<organism evidence="2 3">
    <name type="scientific">Gossypium arboreum</name>
    <name type="common">Tree cotton</name>
    <name type="synonym">Gossypium nanking</name>
    <dbReference type="NCBI Taxonomy" id="29729"/>
    <lineage>
        <taxon>Eukaryota</taxon>
        <taxon>Viridiplantae</taxon>
        <taxon>Streptophyta</taxon>
        <taxon>Embryophyta</taxon>
        <taxon>Tracheophyta</taxon>
        <taxon>Spermatophyta</taxon>
        <taxon>Magnoliopsida</taxon>
        <taxon>eudicotyledons</taxon>
        <taxon>Gunneridae</taxon>
        <taxon>Pentapetalae</taxon>
        <taxon>rosids</taxon>
        <taxon>malvids</taxon>
        <taxon>Malvales</taxon>
        <taxon>Malvaceae</taxon>
        <taxon>Malvoideae</taxon>
        <taxon>Gossypium</taxon>
    </lineage>
</organism>
<evidence type="ECO:0000256" key="1">
    <source>
        <dbReference type="SAM" id="MobiDB-lite"/>
    </source>
</evidence>
<name>A0ABR0R3K2_GOSAR</name>
<feature type="region of interest" description="Disordered" evidence="1">
    <location>
        <begin position="83"/>
        <end position="180"/>
    </location>
</feature>
<sequence>MYVNHEIDIVIFADNDLILVVATVEGAGDGNEGGDIAGSKGGERVAGLNEDSIKVTSSECGEGGEGLGGEGVELLEVKMGAKVTSSKGGEGTEVANSKGGEGAEVESGEDGKGAEGLNRDGAKGTEVAGSKGGKGVEGLSGDGVEVSSSQYGESGEGSEGIEVAGSQGGEGGESSVGFKGLDGLDASFERLEEGDKVFEEIKGEKLNDRVNREEEGNETEYFDSNDHGSILGSDDDDNTNACRRRSRFPTYNPNSASSHFFIGIVFKDGKCRRAKKMVKDKLAGNFVQEFVVLWDYADELRLKNPKSTINMEMNRVTSEPPPHFKRFYVCFEALKRGGLHWFLNLLTADLGMEDGFGYSIINDEKKGLEISIMTSYLE</sequence>
<proteinExistence type="predicted"/>
<protein>
    <submittedName>
        <fullName evidence="2">Uncharacterized protein</fullName>
    </submittedName>
</protein>
<dbReference type="Proteomes" id="UP001358586">
    <property type="component" value="Chromosome 1"/>
</dbReference>
<keyword evidence="3" id="KW-1185">Reference proteome</keyword>
<evidence type="ECO:0000313" key="3">
    <source>
        <dbReference type="Proteomes" id="UP001358586"/>
    </source>
</evidence>
<gene>
    <name evidence="2" type="ORF">PVK06_002375</name>
</gene>
<feature type="region of interest" description="Disordered" evidence="1">
    <location>
        <begin position="210"/>
        <end position="248"/>
    </location>
</feature>
<dbReference type="EMBL" id="JARKNE010000001">
    <property type="protein sequence ID" value="KAK5846104.1"/>
    <property type="molecule type" value="Genomic_DNA"/>
</dbReference>
<accession>A0ABR0R3K2</accession>
<dbReference type="PANTHER" id="PTHR31973">
    <property type="entry name" value="POLYPROTEIN, PUTATIVE-RELATED"/>
    <property type="match status" value="1"/>
</dbReference>
<feature type="compositionally biased region" description="Gly residues" evidence="1">
    <location>
        <begin position="130"/>
        <end position="141"/>
    </location>
</feature>
<dbReference type="PANTHER" id="PTHR31973:SF189">
    <property type="entry name" value="TRANSPOSASE, MUDR, PLANT, MULE TRANSPOSASE DOMAIN PROTEIN-RELATED"/>
    <property type="match status" value="1"/>
</dbReference>
<comment type="caution">
    <text evidence="2">The sequence shown here is derived from an EMBL/GenBank/DDBJ whole genome shotgun (WGS) entry which is preliminary data.</text>
</comment>
<feature type="compositionally biased region" description="Basic and acidic residues" evidence="1">
    <location>
        <begin position="109"/>
        <end position="123"/>
    </location>
</feature>
<evidence type="ECO:0000313" key="2">
    <source>
        <dbReference type="EMBL" id="KAK5846104.1"/>
    </source>
</evidence>
<reference evidence="2 3" key="1">
    <citation type="submission" date="2023-03" db="EMBL/GenBank/DDBJ databases">
        <title>WGS of Gossypium arboreum.</title>
        <authorList>
            <person name="Yu D."/>
        </authorList>
    </citation>
    <scope>NUCLEOTIDE SEQUENCE [LARGE SCALE GENOMIC DNA]</scope>
    <source>
        <tissue evidence="2">Leaf</tissue>
    </source>
</reference>
<feature type="compositionally biased region" description="Low complexity" evidence="1">
    <location>
        <begin position="143"/>
        <end position="153"/>
    </location>
</feature>